<reference evidence="1 2" key="2">
    <citation type="submission" date="2018-11" db="EMBL/GenBank/DDBJ databases">
        <authorList>
            <consortium name="Pathogen Informatics"/>
        </authorList>
    </citation>
    <scope>NUCLEOTIDE SEQUENCE [LARGE SCALE GENOMIC DNA]</scope>
</reference>
<gene>
    <name evidence="1" type="ORF">BPAG_LOCUS385</name>
</gene>
<dbReference type="Proteomes" id="UP000278627">
    <property type="component" value="Unassembled WGS sequence"/>
</dbReference>
<evidence type="ECO:0000313" key="2">
    <source>
        <dbReference type="Proteomes" id="UP000278627"/>
    </source>
</evidence>
<name>A0A0N4SXI0_BRUPA</name>
<proteinExistence type="predicted"/>
<accession>A0A0N4SXI0</accession>
<keyword evidence="2" id="KW-1185">Reference proteome</keyword>
<reference evidence="3" key="1">
    <citation type="submission" date="2017-02" db="UniProtKB">
        <authorList>
            <consortium name="WormBaseParasite"/>
        </authorList>
    </citation>
    <scope>IDENTIFICATION</scope>
</reference>
<sequence>MDLDVASFGEGSGVLATTEPAVQTKLRHKWTSAFRVMQSLHRLKNPPLVAKIEARLFTLDCYI</sequence>
<dbReference type="EMBL" id="UZAD01000016">
    <property type="protein sequence ID" value="VDN81571.1"/>
    <property type="molecule type" value="Genomic_DNA"/>
</dbReference>
<dbReference type="WBParaSite" id="BPAG_0000038401-mRNA-1">
    <property type="protein sequence ID" value="BPAG_0000038401-mRNA-1"/>
    <property type="gene ID" value="BPAG_0000038401"/>
</dbReference>
<dbReference type="AlphaFoldDB" id="A0A0N4SXI0"/>
<evidence type="ECO:0000313" key="3">
    <source>
        <dbReference type="WBParaSite" id="BPAG_0000038401-mRNA-1"/>
    </source>
</evidence>
<protein>
    <submittedName>
        <fullName evidence="3">Transposase</fullName>
    </submittedName>
</protein>
<evidence type="ECO:0000313" key="1">
    <source>
        <dbReference type="EMBL" id="VDN81571.1"/>
    </source>
</evidence>
<organism evidence="3">
    <name type="scientific">Brugia pahangi</name>
    <name type="common">Filarial nematode worm</name>
    <dbReference type="NCBI Taxonomy" id="6280"/>
    <lineage>
        <taxon>Eukaryota</taxon>
        <taxon>Metazoa</taxon>
        <taxon>Ecdysozoa</taxon>
        <taxon>Nematoda</taxon>
        <taxon>Chromadorea</taxon>
        <taxon>Rhabditida</taxon>
        <taxon>Spirurina</taxon>
        <taxon>Spiruromorpha</taxon>
        <taxon>Filarioidea</taxon>
        <taxon>Onchocercidae</taxon>
        <taxon>Brugia</taxon>
    </lineage>
</organism>